<dbReference type="AlphaFoldDB" id="A0A6C0LU17"/>
<evidence type="ECO:0000313" key="1">
    <source>
        <dbReference type="EMBL" id="QHU33913.1"/>
    </source>
</evidence>
<reference evidence="1" key="1">
    <citation type="journal article" date="2020" name="Nature">
        <title>Giant virus diversity and host interactions through global metagenomics.</title>
        <authorList>
            <person name="Schulz F."/>
            <person name="Roux S."/>
            <person name="Paez-Espino D."/>
            <person name="Jungbluth S."/>
            <person name="Walsh D.A."/>
            <person name="Denef V.J."/>
            <person name="McMahon K.D."/>
            <person name="Konstantinidis K.T."/>
            <person name="Eloe-Fadrosh E.A."/>
            <person name="Kyrpides N.C."/>
            <person name="Woyke T."/>
        </authorList>
    </citation>
    <scope>NUCLEOTIDE SEQUENCE</scope>
    <source>
        <strain evidence="1">GVMAG-S-1016704-142</strain>
    </source>
</reference>
<name>A0A6C0LU17_9ZZZZ</name>
<evidence type="ECO:0008006" key="2">
    <source>
        <dbReference type="Google" id="ProtNLM"/>
    </source>
</evidence>
<organism evidence="1">
    <name type="scientific">viral metagenome</name>
    <dbReference type="NCBI Taxonomy" id="1070528"/>
    <lineage>
        <taxon>unclassified sequences</taxon>
        <taxon>metagenomes</taxon>
        <taxon>organismal metagenomes</taxon>
    </lineage>
</organism>
<dbReference type="EMBL" id="MN740565">
    <property type="protein sequence ID" value="QHU33913.1"/>
    <property type="molecule type" value="Genomic_DNA"/>
</dbReference>
<accession>A0A6C0LU17</accession>
<sequence length="194" mass="22363">MDKFLRKISNTYNLDVDKILNEWNQYDSVISRLNKMKKTELVVECEKDGYKSTGSKQELITFIMDKVTAPPLKESFKTPKKTQVSDNIVQKIQTACPTLVIRRNEHGNYEHSETMFIFNHKTKKVVGKQSDTTNDILTLTKEDIVICEKFNFDYVIPESLGTTSSGNTDIIDELTETELTMVDEIDESDEDIEY</sequence>
<proteinExistence type="predicted"/>
<protein>
    <recommendedName>
        <fullName evidence="2">SAP domain-containing protein</fullName>
    </recommendedName>
</protein>